<organism evidence="5 6">
    <name type="scientific">Ceratopteris richardii</name>
    <name type="common">Triangle waterfern</name>
    <dbReference type="NCBI Taxonomy" id="49495"/>
    <lineage>
        <taxon>Eukaryota</taxon>
        <taxon>Viridiplantae</taxon>
        <taxon>Streptophyta</taxon>
        <taxon>Embryophyta</taxon>
        <taxon>Tracheophyta</taxon>
        <taxon>Polypodiopsida</taxon>
        <taxon>Polypodiidae</taxon>
        <taxon>Polypodiales</taxon>
        <taxon>Pteridineae</taxon>
        <taxon>Pteridaceae</taxon>
        <taxon>Parkerioideae</taxon>
        <taxon>Ceratopteris</taxon>
    </lineage>
</organism>
<evidence type="ECO:0000256" key="1">
    <source>
        <dbReference type="ARBA" id="ARBA00022963"/>
    </source>
</evidence>
<reference evidence="5" key="1">
    <citation type="submission" date="2021-08" db="EMBL/GenBank/DDBJ databases">
        <title>WGS assembly of Ceratopteris richardii.</title>
        <authorList>
            <person name="Marchant D.B."/>
            <person name="Chen G."/>
            <person name="Jenkins J."/>
            <person name="Shu S."/>
            <person name="Leebens-Mack J."/>
            <person name="Grimwood J."/>
            <person name="Schmutz J."/>
            <person name="Soltis P."/>
            <person name="Soltis D."/>
            <person name="Chen Z.-H."/>
        </authorList>
    </citation>
    <scope>NUCLEOTIDE SEQUENCE</scope>
    <source>
        <strain evidence="5">Whitten #5841</strain>
        <tissue evidence="5">Leaf</tissue>
    </source>
</reference>
<dbReference type="OrthoDB" id="9974421at2759"/>
<dbReference type="EMBL" id="CM035440">
    <property type="protein sequence ID" value="KAH7282076.1"/>
    <property type="molecule type" value="Genomic_DNA"/>
</dbReference>
<dbReference type="GO" id="GO:0016042">
    <property type="term" value="P:lipid catabolic process"/>
    <property type="evidence" value="ECO:0007669"/>
    <property type="project" value="UniProtKB-KW"/>
</dbReference>
<dbReference type="EMBL" id="CM035440">
    <property type="protein sequence ID" value="KAH7282077.1"/>
    <property type="molecule type" value="Genomic_DNA"/>
</dbReference>
<protein>
    <recommendedName>
        <fullName evidence="4">AB hydrolase-1 domain-containing protein</fullName>
    </recommendedName>
</protein>
<dbReference type="Proteomes" id="UP000825935">
    <property type="component" value="Chromosome 35"/>
</dbReference>
<dbReference type="OMA" id="MQPELME"/>
<comment type="caution">
    <text evidence="5">The sequence shown here is derived from an EMBL/GenBank/DDBJ whole genome shotgun (WGS) entry which is preliminary data.</text>
</comment>
<feature type="domain" description="AB hydrolase-1" evidence="4">
    <location>
        <begin position="392"/>
        <end position="591"/>
    </location>
</feature>
<keyword evidence="6" id="KW-1185">Reference proteome</keyword>
<sequence length="631" mass="69881">MQLHGFLTVGRTPSFSVHGRFYSRGHQSCVRLKVPYAKDAYQFTGSSFQHVKYRKNLFLAAFSSSVTPAKSSVQDNCSVQGNKLFQTTHIVNSGAIKPDNCSADELHYVSVPGSLWNLALWRYLPHPQALSRNHPLLLLSGVGTNAIGFDLDPSVSFARFMAEQGFDTWILEVRGAGLSKIDNQGTFNVDPKIGNPKTNDHSTSGENKNFANGGVCNSEANEIKKMPECEDYKTVENGEQLASPSESGSRITTTLSSMFTEITERSKQFLDNGQSLLMSAPLLAKISGLIEEFQLSDRYEKFRERLQVFLEERQNSTVTRQLVYLSNRLLKLLEDSQQAVSPQLSDLHGRILSSAQITDLQERLISTIDDFQKLLDLVLTYDWDFDQYLEEDIPVVMDYIRSESKPKDGKIHAIGHSMGGIVLYALISSQKEQSRLASVVTLASSLDYTVSDSSLKLLLPLADPAQLLNVPAVPLGAIMTAIHPLATNPPYALSWLSAQVSAQEMMDPDLLKKLVLNNFCTIPAKLLLQLTTAFQPGGLRNRTGTFFFKEHLNKATVPVLAIAGDEDLICPPSAVLDTVKALPEDIVEYKLFGGENEIHYGHYDLIGGRAARKEVLPCIVEFLTRNDNKSS</sequence>
<name>A0A8T2QEE3_CERRI</name>
<evidence type="ECO:0000256" key="2">
    <source>
        <dbReference type="ARBA" id="ARBA00023098"/>
    </source>
</evidence>
<dbReference type="SUPFAM" id="SSF53474">
    <property type="entry name" value="alpha/beta-Hydrolases"/>
    <property type="match status" value="2"/>
</dbReference>
<dbReference type="InterPro" id="IPR000073">
    <property type="entry name" value="AB_hydrolase_1"/>
</dbReference>
<dbReference type="Gene3D" id="3.40.50.1820">
    <property type="entry name" value="alpha/beta hydrolase"/>
    <property type="match status" value="2"/>
</dbReference>
<keyword evidence="2" id="KW-0443">Lipid metabolism</keyword>
<dbReference type="PIRSF" id="PIRSF031088">
    <property type="entry name" value="UCP031088_abhydr"/>
    <property type="match status" value="1"/>
</dbReference>
<evidence type="ECO:0000313" key="6">
    <source>
        <dbReference type="Proteomes" id="UP000825935"/>
    </source>
</evidence>
<feature type="compositionally biased region" description="Polar residues" evidence="3">
    <location>
        <begin position="201"/>
        <end position="210"/>
    </location>
</feature>
<accession>A0A8T2QEE3</accession>
<evidence type="ECO:0000313" key="5">
    <source>
        <dbReference type="EMBL" id="KAH7282076.1"/>
    </source>
</evidence>
<dbReference type="PANTHER" id="PTHR11005">
    <property type="entry name" value="LYSOSOMAL ACID LIPASE-RELATED"/>
    <property type="match status" value="1"/>
</dbReference>
<dbReference type="AlphaFoldDB" id="A0A8T2QEE3"/>
<keyword evidence="1" id="KW-0442">Lipid degradation</keyword>
<dbReference type="EMBL" id="CM035440">
    <property type="protein sequence ID" value="KAH7282078.1"/>
    <property type="molecule type" value="Genomic_DNA"/>
</dbReference>
<dbReference type="Pfam" id="PF00561">
    <property type="entry name" value="Abhydrolase_1"/>
    <property type="match status" value="1"/>
</dbReference>
<feature type="region of interest" description="Disordered" evidence="3">
    <location>
        <begin position="189"/>
        <end position="213"/>
    </location>
</feature>
<gene>
    <name evidence="5" type="ORF">KP509_35G011200</name>
</gene>
<dbReference type="InterPro" id="IPR016969">
    <property type="entry name" value="UCP031088_abhydr"/>
</dbReference>
<dbReference type="InterPro" id="IPR029058">
    <property type="entry name" value="AB_hydrolase_fold"/>
</dbReference>
<evidence type="ECO:0000259" key="4">
    <source>
        <dbReference type="Pfam" id="PF00561"/>
    </source>
</evidence>
<proteinExistence type="predicted"/>
<evidence type="ECO:0000256" key="3">
    <source>
        <dbReference type="SAM" id="MobiDB-lite"/>
    </source>
</evidence>